<organism evidence="1 2">
    <name type="scientific">Salegentibacter flavus</name>
    <dbReference type="NCBI Taxonomy" id="287099"/>
    <lineage>
        <taxon>Bacteria</taxon>
        <taxon>Pseudomonadati</taxon>
        <taxon>Bacteroidota</taxon>
        <taxon>Flavobacteriia</taxon>
        <taxon>Flavobacteriales</taxon>
        <taxon>Flavobacteriaceae</taxon>
        <taxon>Salegentibacter</taxon>
    </lineage>
</organism>
<keyword evidence="2" id="KW-1185">Reference proteome</keyword>
<proteinExistence type="predicted"/>
<gene>
    <name evidence="1" type="ORF">SAMN05660413_03263</name>
</gene>
<dbReference type="Proteomes" id="UP000199153">
    <property type="component" value="Unassembled WGS sequence"/>
</dbReference>
<name>A0A1I5DB26_9FLAO</name>
<reference evidence="1 2" key="1">
    <citation type="submission" date="2016-10" db="EMBL/GenBank/DDBJ databases">
        <authorList>
            <person name="de Groot N.N."/>
        </authorList>
    </citation>
    <scope>NUCLEOTIDE SEQUENCE [LARGE SCALE GENOMIC DNA]</scope>
    <source>
        <strain evidence="1 2">DSM 17794</strain>
    </source>
</reference>
<evidence type="ECO:0000313" key="2">
    <source>
        <dbReference type="Proteomes" id="UP000199153"/>
    </source>
</evidence>
<accession>A0A1I5DB26</accession>
<dbReference type="EMBL" id="FOVL01000032">
    <property type="protein sequence ID" value="SFN96435.1"/>
    <property type="molecule type" value="Genomic_DNA"/>
</dbReference>
<dbReference type="AlphaFoldDB" id="A0A1I5DB26"/>
<sequence length="149" mass="17813">MIFLLWGISPIFNQISMIELPPLRETAGYDYFDQEEVADDMLEFSSGYFYSGARQGPKAEVIDLTVVTWVMDFQENLFIRYCQYSGLKDAWKEKINEQMKIMMRDISISEGFIRRRLVDFEGGKEEFYKREAFEKKFLELRSRMKSVRY</sequence>
<evidence type="ECO:0000313" key="1">
    <source>
        <dbReference type="EMBL" id="SFN96435.1"/>
    </source>
</evidence>
<protein>
    <submittedName>
        <fullName evidence="1">Uncharacterized protein</fullName>
    </submittedName>
</protein>